<dbReference type="Proteomes" id="UP000620224">
    <property type="component" value="Unassembled WGS sequence"/>
</dbReference>
<name>A0A918J234_9ACTN</name>
<accession>A0A918J234</accession>
<organism evidence="3 4">
    <name type="scientific">Streptomyces lucensis JCM 4490</name>
    <dbReference type="NCBI Taxonomy" id="1306176"/>
    <lineage>
        <taxon>Bacteria</taxon>
        <taxon>Bacillati</taxon>
        <taxon>Actinomycetota</taxon>
        <taxon>Actinomycetes</taxon>
        <taxon>Kitasatosporales</taxon>
        <taxon>Streptomycetaceae</taxon>
        <taxon>Streptomyces</taxon>
    </lineage>
</organism>
<evidence type="ECO:0000256" key="2">
    <source>
        <dbReference type="SAM" id="Phobius"/>
    </source>
</evidence>
<keyword evidence="2" id="KW-1133">Transmembrane helix</keyword>
<keyword evidence="4" id="KW-1185">Reference proteome</keyword>
<dbReference type="EMBL" id="BMUE01000002">
    <property type="protein sequence ID" value="GGW39310.1"/>
    <property type="molecule type" value="Genomic_DNA"/>
</dbReference>
<comment type="caution">
    <text evidence="3">The sequence shown here is derived from an EMBL/GenBank/DDBJ whole genome shotgun (WGS) entry which is preliminary data.</text>
</comment>
<gene>
    <name evidence="3" type="ORF">GCM10010503_14480</name>
</gene>
<feature type="transmembrane region" description="Helical" evidence="2">
    <location>
        <begin position="12"/>
        <end position="28"/>
    </location>
</feature>
<evidence type="ECO:0000313" key="3">
    <source>
        <dbReference type="EMBL" id="GGW39310.1"/>
    </source>
</evidence>
<reference evidence="3" key="1">
    <citation type="journal article" date="2014" name="Int. J. Syst. Evol. Microbiol.">
        <title>Complete genome sequence of Corynebacterium casei LMG S-19264T (=DSM 44701T), isolated from a smear-ripened cheese.</title>
        <authorList>
            <consortium name="US DOE Joint Genome Institute (JGI-PGF)"/>
            <person name="Walter F."/>
            <person name="Albersmeier A."/>
            <person name="Kalinowski J."/>
            <person name="Ruckert C."/>
        </authorList>
    </citation>
    <scope>NUCLEOTIDE SEQUENCE</scope>
    <source>
        <strain evidence="3">JCM 4490</strain>
    </source>
</reference>
<feature type="region of interest" description="Disordered" evidence="1">
    <location>
        <begin position="57"/>
        <end position="88"/>
    </location>
</feature>
<evidence type="ECO:0000256" key="1">
    <source>
        <dbReference type="SAM" id="MobiDB-lite"/>
    </source>
</evidence>
<protein>
    <submittedName>
        <fullName evidence="3">Uncharacterized protein</fullName>
    </submittedName>
</protein>
<keyword evidence="2" id="KW-0472">Membrane</keyword>
<sequence length="88" mass="9807">MGAAWADTDVIAIPAVATATAAVVRAFFGEAMRRMKETDTENLLRWGQWIARTGRATRRGRMRRRRGPCGLVAPGDVVQRSRPETRPQ</sequence>
<reference evidence="3" key="2">
    <citation type="submission" date="2020-09" db="EMBL/GenBank/DDBJ databases">
        <authorList>
            <person name="Sun Q."/>
            <person name="Ohkuma M."/>
        </authorList>
    </citation>
    <scope>NUCLEOTIDE SEQUENCE</scope>
    <source>
        <strain evidence="3">JCM 4490</strain>
    </source>
</reference>
<dbReference type="AlphaFoldDB" id="A0A918J234"/>
<evidence type="ECO:0000313" key="4">
    <source>
        <dbReference type="Proteomes" id="UP000620224"/>
    </source>
</evidence>
<keyword evidence="2" id="KW-0812">Transmembrane</keyword>
<proteinExistence type="predicted"/>
<feature type="compositionally biased region" description="Basic residues" evidence="1">
    <location>
        <begin position="57"/>
        <end position="67"/>
    </location>
</feature>
<feature type="compositionally biased region" description="Basic and acidic residues" evidence="1">
    <location>
        <begin position="79"/>
        <end position="88"/>
    </location>
</feature>